<dbReference type="InterPro" id="IPR051627">
    <property type="entry name" value="SLIT-ROBO_RhoGAP"/>
</dbReference>
<evidence type="ECO:0000313" key="5">
    <source>
        <dbReference type="Proteomes" id="UP000823561"/>
    </source>
</evidence>
<dbReference type="Gene3D" id="1.10.555.10">
    <property type="entry name" value="Rho GTPase activation protein"/>
    <property type="match status" value="2"/>
</dbReference>
<dbReference type="PANTHER" id="PTHR14166">
    <property type="entry name" value="SLIT-ROBO RHO GTPASE ACTIVATING PROTEIN"/>
    <property type="match status" value="1"/>
</dbReference>
<gene>
    <name evidence="4" type="ORF">AALO_G00144820</name>
</gene>
<evidence type="ECO:0000256" key="1">
    <source>
        <dbReference type="ARBA" id="ARBA00023054"/>
    </source>
</evidence>
<protein>
    <recommendedName>
        <fullName evidence="3">Rho-GAP domain-containing protein</fullName>
    </recommendedName>
</protein>
<comment type="caution">
    <text evidence="4">The sequence shown here is derived from an EMBL/GenBank/DDBJ whole genome shotgun (WGS) entry which is preliminary data.</text>
</comment>
<sequence>MKLKEFLEGRNLITKLQAKHDLIQKTLGERVKDERSDCRNGRRSSSVRKQDSSQMIPLMVESCIRFISRHGLHHEGIFRVSGSQVEVNDIKNAFERCTARSCRFAHSTTSQENQDLLDSRCYPDSGSGNSHLRDFDYCNALLTGLPACAVKPLQMIQSGGAWSITNPKGHMLPGCSSQLHWLPMAARVKFKALAACLQSEDPLAGDQNDHDMDSIAGVLKLYFRGLEHALFPKEVFHDLISCVSMESLQDRAVHIHKVLVQLPSNTLVIMRYLFAFLNHLSQYSEDNMMDPYNLAICFGPTLMSVPECQDQVSSQAHVNELIKTIIIHPRMYLASDLQGPSHDPWRAPEVLVRLHSGPCPPPP</sequence>
<evidence type="ECO:0000259" key="3">
    <source>
        <dbReference type="PROSITE" id="PS50238"/>
    </source>
</evidence>
<dbReference type="EMBL" id="JADWDJ010000010">
    <property type="protein sequence ID" value="KAG5275211.1"/>
    <property type="molecule type" value="Genomic_DNA"/>
</dbReference>
<feature type="domain" description="Rho-GAP" evidence="3">
    <location>
        <begin position="42"/>
        <end position="333"/>
    </location>
</feature>
<dbReference type="InterPro" id="IPR000198">
    <property type="entry name" value="RhoGAP_dom"/>
</dbReference>
<proteinExistence type="predicted"/>
<evidence type="ECO:0000256" key="2">
    <source>
        <dbReference type="SAM" id="MobiDB-lite"/>
    </source>
</evidence>
<keyword evidence="5" id="KW-1185">Reference proteome</keyword>
<dbReference type="SUPFAM" id="SSF48350">
    <property type="entry name" value="GTPase activation domain, GAP"/>
    <property type="match status" value="1"/>
</dbReference>
<dbReference type="Pfam" id="PF00620">
    <property type="entry name" value="RhoGAP"/>
    <property type="match status" value="2"/>
</dbReference>
<keyword evidence="1" id="KW-0175">Coiled coil</keyword>
<accession>A0AAV6GNV8</accession>
<evidence type="ECO:0000313" key="4">
    <source>
        <dbReference type="EMBL" id="KAG5275211.1"/>
    </source>
</evidence>
<dbReference type="InterPro" id="IPR008936">
    <property type="entry name" value="Rho_GTPase_activation_prot"/>
</dbReference>
<name>A0AAV6GNV8_9TELE</name>
<dbReference type="SMART" id="SM00324">
    <property type="entry name" value="RhoGAP"/>
    <property type="match status" value="1"/>
</dbReference>
<feature type="region of interest" description="Disordered" evidence="2">
    <location>
        <begin position="33"/>
        <end position="52"/>
    </location>
</feature>
<dbReference type="GO" id="GO:0007165">
    <property type="term" value="P:signal transduction"/>
    <property type="evidence" value="ECO:0007669"/>
    <property type="project" value="InterPro"/>
</dbReference>
<dbReference type="PROSITE" id="PS50238">
    <property type="entry name" value="RHOGAP"/>
    <property type="match status" value="1"/>
</dbReference>
<dbReference type="AlphaFoldDB" id="A0AAV6GNV8"/>
<reference evidence="4" key="1">
    <citation type="submission" date="2020-10" db="EMBL/GenBank/DDBJ databases">
        <title>Chromosome-scale genome assembly of the Allis shad, Alosa alosa.</title>
        <authorList>
            <person name="Margot Z."/>
            <person name="Christophe K."/>
            <person name="Cabau C."/>
            <person name="Louis A."/>
            <person name="Berthelot C."/>
            <person name="Parey E."/>
            <person name="Roest Crollius H."/>
            <person name="Montfort J."/>
            <person name="Robinson-Rechavi M."/>
            <person name="Bucao C."/>
            <person name="Bouchez O."/>
            <person name="Gislard M."/>
            <person name="Lluch J."/>
            <person name="Milhes M."/>
            <person name="Lampietro C."/>
            <person name="Lopez Roques C."/>
            <person name="Donnadieu C."/>
            <person name="Braasch I."/>
            <person name="Desvignes T."/>
            <person name="Postlethwait J."/>
            <person name="Bobe J."/>
            <person name="Guiguen Y."/>
        </authorList>
    </citation>
    <scope>NUCLEOTIDE SEQUENCE</scope>
    <source>
        <strain evidence="4">M-15738</strain>
        <tissue evidence="4">Blood</tissue>
    </source>
</reference>
<dbReference type="Proteomes" id="UP000823561">
    <property type="component" value="Chromosome 10"/>
</dbReference>
<organism evidence="4 5">
    <name type="scientific">Alosa alosa</name>
    <name type="common">allis shad</name>
    <dbReference type="NCBI Taxonomy" id="278164"/>
    <lineage>
        <taxon>Eukaryota</taxon>
        <taxon>Metazoa</taxon>
        <taxon>Chordata</taxon>
        <taxon>Craniata</taxon>
        <taxon>Vertebrata</taxon>
        <taxon>Euteleostomi</taxon>
        <taxon>Actinopterygii</taxon>
        <taxon>Neopterygii</taxon>
        <taxon>Teleostei</taxon>
        <taxon>Clupei</taxon>
        <taxon>Clupeiformes</taxon>
        <taxon>Clupeoidei</taxon>
        <taxon>Clupeidae</taxon>
        <taxon>Alosa</taxon>
    </lineage>
</organism>